<accession>A0ABY6TZT6</accession>
<feature type="transmembrane region" description="Helical" evidence="7">
    <location>
        <begin position="88"/>
        <end position="110"/>
    </location>
</feature>
<gene>
    <name evidence="9" type="ORF">CLO192961_LOCUS117813</name>
</gene>
<comment type="similarity">
    <text evidence="5">Belongs to the SAT4 family.</text>
</comment>
<evidence type="ECO:0000256" key="7">
    <source>
        <dbReference type="SAM" id="Phobius"/>
    </source>
</evidence>
<feature type="transmembrane region" description="Helical" evidence="7">
    <location>
        <begin position="202"/>
        <end position="220"/>
    </location>
</feature>
<evidence type="ECO:0000313" key="10">
    <source>
        <dbReference type="Proteomes" id="UP000766486"/>
    </source>
</evidence>
<dbReference type="PANTHER" id="PTHR33048">
    <property type="entry name" value="PTH11-LIKE INTEGRAL MEMBRANE PROTEIN (AFU_ORTHOLOGUE AFUA_5G11245)"/>
    <property type="match status" value="1"/>
</dbReference>
<evidence type="ECO:0000256" key="3">
    <source>
        <dbReference type="ARBA" id="ARBA00022989"/>
    </source>
</evidence>
<feature type="transmembrane region" description="Helical" evidence="7">
    <location>
        <begin position="43"/>
        <end position="68"/>
    </location>
</feature>
<keyword evidence="2 7" id="KW-0812">Transmembrane</keyword>
<evidence type="ECO:0000313" key="9">
    <source>
        <dbReference type="EMBL" id="VUC23457.1"/>
    </source>
</evidence>
<comment type="caution">
    <text evidence="9">The sequence shown here is derived from an EMBL/GenBank/DDBJ whole genome shotgun (WGS) entry which is preliminary data.</text>
</comment>
<feature type="transmembrane region" description="Helical" evidence="7">
    <location>
        <begin position="12"/>
        <end position="31"/>
    </location>
</feature>
<evidence type="ECO:0000256" key="5">
    <source>
        <dbReference type="ARBA" id="ARBA00038359"/>
    </source>
</evidence>
<protein>
    <recommendedName>
        <fullName evidence="8">Rhodopsin domain-containing protein</fullName>
    </recommendedName>
</protein>
<keyword evidence="4 7" id="KW-0472">Membrane</keyword>
<dbReference type="InterPro" id="IPR052337">
    <property type="entry name" value="SAT4-like"/>
</dbReference>
<evidence type="ECO:0000256" key="4">
    <source>
        <dbReference type="ARBA" id="ARBA00023136"/>
    </source>
</evidence>
<evidence type="ECO:0000256" key="1">
    <source>
        <dbReference type="ARBA" id="ARBA00004141"/>
    </source>
</evidence>
<keyword evidence="10" id="KW-1185">Reference proteome</keyword>
<sequence>MAMKGDGPMVVGLMWSMAVLCVFFTALRTYTRTVVVKSFGADDIVFIVACLMFIMYTIFLTISASIGFGQNMWEIPEADIPPTVLYSAIGQTFSIFGMAIAKWSLGLFLLRLVCTRMHKVAIWLPLILCFLTSVLCAAFFWFGCTPIEAVWNRAIPGSHCNVLPRVPMYYVYGSTLVFTDFYFALFPWLFIWKLHMKRREKIVILCSMSLGVFAAAFGILRCSQISALTSPNFLKAAVRVILFAAAEQCVTMICIGIPVCRPLYRQYLNRQASHGSSNSNKVDGTHQSVALRSTAGAETRSKGTTWDESTIRESRVPRAGEPAQHMSTSGAGLYADRNRSEGEYFTRERSRSFNTMIDSEQGIIKAAREFDVGSAMT</sequence>
<dbReference type="Proteomes" id="UP000766486">
    <property type="component" value="Unassembled WGS sequence"/>
</dbReference>
<dbReference type="EMBL" id="CABFNS010000707">
    <property type="protein sequence ID" value="VUC23457.1"/>
    <property type="molecule type" value="Genomic_DNA"/>
</dbReference>
<dbReference type="InterPro" id="IPR049326">
    <property type="entry name" value="Rhodopsin_dom_fungi"/>
</dbReference>
<dbReference type="Pfam" id="PF20684">
    <property type="entry name" value="Fung_rhodopsin"/>
    <property type="match status" value="1"/>
</dbReference>
<evidence type="ECO:0000259" key="8">
    <source>
        <dbReference type="Pfam" id="PF20684"/>
    </source>
</evidence>
<reference evidence="9 10" key="1">
    <citation type="submission" date="2019-06" db="EMBL/GenBank/DDBJ databases">
        <authorList>
            <person name="Broberg M."/>
        </authorList>
    </citation>
    <scope>NUCLEOTIDE SEQUENCE [LARGE SCALE GENOMIC DNA]</scope>
</reference>
<feature type="compositionally biased region" description="Basic and acidic residues" evidence="6">
    <location>
        <begin position="309"/>
        <end position="318"/>
    </location>
</feature>
<keyword evidence="3 7" id="KW-1133">Transmembrane helix</keyword>
<evidence type="ECO:0000256" key="2">
    <source>
        <dbReference type="ARBA" id="ARBA00022692"/>
    </source>
</evidence>
<proteinExistence type="inferred from homology"/>
<feature type="transmembrane region" description="Helical" evidence="7">
    <location>
        <begin position="169"/>
        <end position="190"/>
    </location>
</feature>
<name>A0ABY6TZT6_BIOOC</name>
<feature type="transmembrane region" description="Helical" evidence="7">
    <location>
        <begin position="240"/>
        <end position="260"/>
    </location>
</feature>
<comment type="subcellular location">
    <subcellularLocation>
        <location evidence="1">Membrane</location>
        <topology evidence="1">Multi-pass membrane protein</topology>
    </subcellularLocation>
</comment>
<evidence type="ECO:0000256" key="6">
    <source>
        <dbReference type="SAM" id="MobiDB-lite"/>
    </source>
</evidence>
<organism evidence="9 10">
    <name type="scientific">Bionectria ochroleuca</name>
    <name type="common">Gliocladium roseum</name>
    <dbReference type="NCBI Taxonomy" id="29856"/>
    <lineage>
        <taxon>Eukaryota</taxon>
        <taxon>Fungi</taxon>
        <taxon>Dikarya</taxon>
        <taxon>Ascomycota</taxon>
        <taxon>Pezizomycotina</taxon>
        <taxon>Sordariomycetes</taxon>
        <taxon>Hypocreomycetidae</taxon>
        <taxon>Hypocreales</taxon>
        <taxon>Bionectriaceae</taxon>
        <taxon>Clonostachys</taxon>
    </lineage>
</organism>
<feature type="domain" description="Rhodopsin" evidence="8">
    <location>
        <begin position="27"/>
        <end position="265"/>
    </location>
</feature>
<feature type="transmembrane region" description="Helical" evidence="7">
    <location>
        <begin position="122"/>
        <end position="142"/>
    </location>
</feature>
<feature type="region of interest" description="Disordered" evidence="6">
    <location>
        <begin position="291"/>
        <end position="330"/>
    </location>
</feature>
<dbReference type="PANTHER" id="PTHR33048:SF93">
    <property type="entry name" value="INTEGRAL MEMBRANE PROTEIN"/>
    <property type="match status" value="1"/>
</dbReference>